<evidence type="ECO:0008006" key="5">
    <source>
        <dbReference type="Google" id="ProtNLM"/>
    </source>
</evidence>
<evidence type="ECO:0000313" key="4">
    <source>
        <dbReference type="Proteomes" id="UP000636709"/>
    </source>
</evidence>
<dbReference type="AlphaFoldDB" id="A0A835EIR5"/>
<sequence>MRVIVYWLVSLTLVCSLLPCSASMPLRGLAAMGRADAARVPPAWLRPMLDTEYFGGCLDHPQARGSRGAGACNLFCTGCPDRAICASCLPSHPGHKTIQIRRSSNSNVVRVADVEDLLQVSDVQPYLLNGHAAVFLKKRPMAGKGRAGEVRCEECERTLLNAAYRFCSIGCKLDALPNDLDFTVSFVVPPKSDDETESDSSSHDDDQPSAPTSAQDGEGESSSAMAAKPSSGQHGHSKGVPKNI</sequence>
<name>A0A835EIR5_9POAL</name>
<protein>
    <recommendedName>
        <fullName evidence="5">PLATZ transcription factor family protein</fullName>
    </recommendedName>
</protein>
<evidence type="ECO:0000313" key="3">
    <source>
        <dbReference type="EMBL" id="KAF8691375.1"/>
    </source>
</evidence>
<dbReference type="Pfam" id="PF04640">
    <property type="entry name" value="PLATZ"/>
    <property type="match status" value="1"/>
</dbReference>
<evidence type="ECO:0000256" key="2">
    <source>
        <dbReference type="SAM" id="SignalP"/>
    </source>
</evidence>
<gene>
    <name evidence="3" type="ORF">HU200_040507</name>
</gene>
<evidence type="ECO:0000256" key="1">
    <source>
        <dbReference type="SAM" id="MobiDB-lite"/>
    </source>
</evidence>
<dbReference type="PANTHER" id="PTHR31065">
    <property type="entry name" value="PLATZ TRANSCRIPTION FACTOR FAMILY PROTEIN"/>
    <property type="match status" value="1"/>
</dbReference>
<dbReference type="OrthoDB" id="642304at2759"/>
<dbReference type="EMBL" id="JACEFO010001965">
    <property type="protein sequence ID" value="KAF8691375.1"/>
    <property type="molecule type" value="Genomic_DNA"/>
</dbReference>
<comment type="caution">
    <text evidence="3">The sequence shown here is derived from an EMBL/GenBank/DDBJ whole genome shotgun (WGS) entry which is preliminary data.</text>
</comment>
<feature type="compositionally biased region" description="Basic residues" evidence="1">
    <location>
        <begin position="235"/>
        <end position="244"/>
    </location>
</feature>
<reference evidence="3" key="1">
    <citation type="submission" date="2020-07" db="EMBL/GenBank/DDBJ databases">
        <title>Genome sequence and genetic diversity analysis of an under-domesticated orphan crop, white fonio (Digitaria exilis).</title>
        <authorList>
            <person name="Bennetzen J.L."/>
            <person name="Chen S."/>
            <person name="Ma X."/>
            <person name="Wang X."/>
            <person name="Yssel A.E.J."/>
            <person name="Chaluvadi S.R."/>
            <person name="Johnson M."/>
            <person name="Gangashetty P."/>
            <person name="Hamidou F."/>
            <person name="Sanogo M.D."/>
            <person name="Zwaenepoel A."/>
            <person name="Wallace J."/>
            <person name="Van De Peer Y."/>
            <person name="Van Deynze A."/>
        </authorList>
    </citation>
    <scope>NUCLEOTIDE SEQUENCE</scope>
    <source>
        <tissue evidence="3">Leaves</tissue>
    </source>
</reference>
<feature type="chain" id="PRO_5032597952" description="PLATZ transcription factor family protein" evidence="2">
    <location>
        <begin position="24"/>
        <end position="244"/>
    </location>
</feature>
<feature type="compositionally biased region" description="Polar residues" evidence="1">
    <location>
        <begin position="210"/>
        <end position="234"/>
    </location>
</feature>
<dbReference type="InterPro" id="IPR006734">
    <property type="entry name" value="PLATZ"/>
</dbReference>
<organism evidence="3 4">
    <name type="scientific">Digitaria exilis</name>
    <dbReference type="NCBI Taxonomy" id="1010633"/>
    <lineage>
        <taxon>Eukaryota</taxon>
        <taxon>Viridiplantae</taxon>
        <taxon>Streptophyta</taxon>
        <taxon>Embryophyta</taxon>
        <taxon>Tracheophyta</taxon>
        <taxon>Spermatophyta</taxon>
        <taxon>Magnoliopsida</taxon>
        <taxon>Liliopsida</taxon>
        <taxon>Poales</taxon>
        <taxon>Poaceae</taxon>
        <taxon>PACMAD clade</taxon>
        <taxon>Panicoideae</taxon>
        <taxon>Panicodae</taxon>
        <taxon>Paniceae</taxon>
        <taxon>Anthephorinae</taxon>
        <taxon>Digitaria</taxon>
    </lineage>
</organism>
<keyword evidence="2" id="KW-0732">Signal</keyword>
<keyword evidence="4" id="KW-1185">Reference proteome</keyword>
<dbReference type="Proteomes" id="UP000636709">
    <property type="component" value="Unassembled WGS sequence"/>
</dbReference>
<accession>A0A835EIR5</accession>
<feature type="region of interest" description="Disordered" evidence="1">
    <location>
        <begin position="190"/>
        <end position="244"/>
    </location>
</feature>
<proteinExistence type="predicted"/>
<feature type="signal peptide" evidence="2">
    <location>
        <begin position="1"/>
        <end position="23"/>
    </location>
</feature>
<dbReference type="PANTHER" id="PTHR31065:SF49">
    <property type="entry name" value="PLATZ TRANSCRIPTION FACTOR FAMILY PROTEIN"/>
    <property type="match status" value="1"/>
</dbReference>